<protein>
    <submittedName>
        <fullName evidence="2">Uncharacterized protein</fullName>
    </submittedName>
</protein>
<organism evidence="2">
    <name type="scientific">Bradyrhizobium quebecense</name>
    <dbReference type="NCBI Taxonomy" id="2748629"/>
    <lineage>
        <taxon>Bacteria</taxon>
        <taxon>Pseudomonadati</taxon>
        <taxon>Pseudomonadota</taxon>
        <taxon>Alphaproteobacteria</taxon>
        <taxon>Hyphomicrobiales</taxon>
        <taxon>Nitrobacteraceae</taxon>
        <taxon>Bradyrhizobium</taxon>
    </lineage>
</organism>
<dbReference type="RefSeq" id="WP_176531790.1">
    <property type="nucleotide sequence ID" value="NZ_CP088022.1"/>
</dbReference>
<feature type="signal peptide" evidence="1">
    <location>
        <begin position="1"/>
        <end position="15"/>
    </location>
</feature>
<dbReference type="AlphaFoldDB" id="A0A973WS46"/>
<dbReference type="EMBL" id="JABWSX010000001">
    <property type="protein sequence ID" value="NVL08255.1"/>
    <property type="molecule type" value="Genomic_DNA"/>
</dbReference>
<comment type="caution">
    <text evidence="2">The sequence shown here is derived from an EMBL/GenBank/DDBJ whole genome shotgun (WGS) entry which is preliminary data.</text>
</comment>
<evidence type="ECO:0000256" key="1">
    <source>
        <dbReference type="SAM" id="SignalP"/>
    </source>
</evidence>
<proteinExistence type="predicted"/>
<keyword evidence="1" id="KW-0732">Signal</keyword>
<accession>A0A973WS46</accession>
<evidence type="ECO:0000313" key="2">
    <source>
        <dbReference type="EMBL" id="NVL08255.1"/>
    </source>
</evidence>
<sequence length="553" mass="59077">MIGMAASMLCLSSSAAIPIDCATAPSVKCLAAEVFLLAKKLPPGDDNRARVEFAEQELADNDLKTALDYVISDNPDPAPWEDIDWIARAGRFADALETARQRKSTVERLGGLLAVASRLAEEKDAAQAREIVEGVERELPSIAGDSDEDAQAIPALAGKVWAGLGQPDRTLRLVGGRGARTVDWLLVIANTYPAATGWREEAWREAERLDEPFALEQLLRDALRRGDLAEISQAAQRAGKMVDRFANSDAQPSAVIALAGAFLAVGSPDPAARLVEPWPRWVSGKDDIAQFNIVNALIPVLAWLARDRDVETAAAAVSNSARRSQCFSKAADEYARLGRRDLVEKRDAEAMTLAMSSPTGDQKLQWQHDAALNNLALARAGRGDVIGAVAAAVKLGDDAKVRETISYVVRRAIDSGHGAAAAPAIEALEQRAGTVQDAPLLLAAANAWYTTGDEDRARDDLSQLLAMARLVGNDAGLAAELAWRLDGAGKPESIITIVDKFGVTDPSAIDHLVEVIRPLSPAVAVQLVGRQVEVWRQIADLANIGVQLASDAK</sequence>
<feature type="chain" id="PRO_5036730786" evidence="1">
    <location>
        <begin position="16"/>
        <end position="553"/>
    </location>
</feature>
<gene>
    <name evidence="2" type="ORF">HU230_21355</name>
</gene>
<name>A0A973WS46_9BRAD</name>
<reference evidence="2" key="1">
    <citation type="submission" date="2020-06" db="EMBL/GenBank/DDBJ databases">
        <title>Whole Genome Sequence of Bradyrhizobium sp. Strain 66S1MB.</title>
        <authorList>
            <person name="Bromfield E."/>
            <person name="Cloutier S."/>
        </authorList>
    </citation>
    <scope>NUCLEOTIDE SEQUENCE</scope>
    <source>
        <strain evidence="2">66S1MB</strain>
    </source>
</reference>